<keyword evidence="2" id="KW-1185">Reference proteome</keyword>
<sequence>MSTRLPTLNIPNPVPDGVSPPPVSVIPGAVVHSLYDPHNVPPKPADGRHWTRFICISDTHEQIFPIPDGDVLLHSGDLTSTGMFRGVLKTMDWLCSLPHPKKIIIAGNHDLTFHKDWYKTEWIRWHRTEQDPNAIMYFAVGPQAKEAGLVYLENEVHEFQLRPNGRVWSVYGSPWTPEFYNWAFNYNRGQQADEIVSSFPKTDILLTHGPPYSILDMTNGQTHVGCESLLARLPALRPRLHVFGHIHEAHGVQIGEWLPACSRPNAEPKEHTVFVNAAAWPDGDRKRTDGQRVPFGEGPFAPVIVDLLDEP</sequence>
<evidence type="ECO:0000313" key="2">
    <source>
        <dbReference type="Proteomes" id="UP000814033"/>
    </source>
</evidence>
<dbReference type="Proteomes" id="UP000814033">
    <property type="component" value="Unassembled WGS sequence"/>
</dbReference>
<evidence type="ECO:0000313" key="1">
    <source>
        <dbReference type="EMBL" id="KAI0053759.1"/>
    </source>
</evidence>
<protein>
    <submittedName>
        <fullName evidence="1">Metallo-dependent phosphatase</fullName>
    </submittedName>
</protein>
<organism evidence="1 2">
    <name type="scientific">Auriscalpium vulgare</name>
    <dbReference type="NCBI Taxonomy" id="40419"/>
    <lineage>
        <taxon>Eukaryota</taxon>
        <taxon>Fungi</taxon>
        <taxon>Dikarya</taxon>
        <taxon>Basidiomycota</taxon>
        <taxon>Agaricomycotina</taxon>
        <taxon>Agaricomycetes</taxon>
        <taxon>Russulales</taxon>
        <taxon>Auriscalpiaceae</taxon>
        <taxon>Auriscalpium</taxon>
    </lineage>
</organism>
<accession>A0ACB8SBR6</accession>
<reference evidence="1" key="1">
    <citation type="submission" date="2021-02" db="EMBL/GenBank/DDBJ databases">
        <authorList>
            <consortium name="DOE Joint Genome Institute"/>
            <person name="Ahrendt S."/>
            <person name="Looney B.P."/>
            <person name="Miyauchi S."/>
            <person name="Morin E."/>
            <person name="Drula E."/>
            <person name="Courty P.E."/>
            <person name="Chicoki N."/>
            <person name="Fauchery L."/>
            <person name="Kohler A."/>
            <person name="Kuo A."/>
            <person name="Labutti K."/>
            <person name="Pangilinan J."/>
            <person name="Lipzen A."/>
            <person name="Riley R."/>
            <person name="Andreopoulos W."/>
            <person name="He G."/>
            <person name="Johnson J."/>
            <person name="Barry K.W."/>
            <person name="Grigoriev I.V."/>
            <person name="Nagy L."/>
            <person name="Hibbett D."/>
            <person name="Henrissat B."/>
            <person name="Matheny P.B."/>
            <person name="Labbe J."/>
            <person name="Martin F."/>
        </authorList>
    </citation>
    <scope>NUCLEOTIDE SEQUENCE</scope>
    <source>
        <strain evidence="1">FP105234-sp</strain>
    </source>
</reference>
<comment type="caution">
    <text evidence="1">The sequence shown here is derived from an EMBL/GenBank/DDBJ whole genome shotgun (WGS) entry which is preliminary data.</text>
</comment>
<dbReference type="EMBL" id="MU275839">
    <property type="protein sequence ID" value="KAI0053759.1"/>
    <property type="molecule type" value="Genomic_DNA"/>
</dbReference>
<proteinExistence type="predicted"/>
<name>A0ACB8SBR6_9AGAM</name>
<gene>
    <name evidence="1" type="ORF">FA95DRAFT_483050</name>
</gene>
<reference evidence="1" key="2">
    <citation type="journal article" date="2022" name="New Phytol.">
        <title>Evolutionary transition to the ectomycorrhizal habit in the genomes of a hyperdiverse lineage of mushroom-forming fungi.</title>
        <authorList>
            <person name="Looney B."/>
            <person name="Miyauchi S."/>
            <person name="Morin E."/>
            <person name="Drula E."/>
            <person name="Courty P.E."/>
            <person name="Kohler A."/>
            <person name="Kuo A."/>
            <person name="LaButti K."/>
            <person name="Pangilinan J."/>
            <person name="Lipzen A."/>
            <person name="Riley R."/>
            <person name="Andreopoulos W."/>
            <person name="He G."/>
            <person name="Johnson J."/>
            <person name="Nolan M."/>
            <person name="Tritt A."/>
            <person name="Barry K.W."/>
            <person name="Grigoriev I.V."/>
            <person name="Nagy L.G."/>
            <person name="Hibbett D."/>
            <person name="Henrissat B."/>
            <person name="Matheny P.B."/>
            <person name="Labbe J."/>
            <person name="Martin F.M."/>
        </authorList>
    </citation>
    <scope>NUCLEOTIDE SEQUENCE</scope>
    <source>
        <strain evidence="1">FP105234-sp</strain>
    </source>
</reference>